<dbReference type="PANTHER" id="PTHR24355">
    <property type="entry name" value="G PROTEIN-COUPLED RECEPTOR KINASE/RIBOSOMAL PROTEIN S6 KINASE"/>
    <property type="match status" value="1"/>
</dbReference>
<dbReference type="GO" id="GO:0005524">
    <property type="term" value="F:ATP binding"/>
    <property type="evidence" value="ECO:0007669"/>
    <property type="project" value="UniProtKB-UniRule"/>
</dbReference>
<organism evidence="11 12">
    <name type="scientific">Exidia glandulosa HHB12029</name>
    <dbReference type="NCBI Taxonomy" id="1314781"/>
    <lineage>
        <taxon>Eukaryota</taxon>
        <taxon>Fungi</taxon>
        <taxon>Dikarya</taxon>
        <taxon>Basidiomycota</taxon>
        <taxon>Agaricomycotina</taxon>
        <taxon>Agaricomycetes</taxon>
        <taxon>Auriculariales</taxon>
        <taxon>Exidiaceae</taxon>
        <taxon>Exidia</taxon>
    </lineage>
</organism>
<dbReference type="PROSITE" id="PS51285">
    <property type="entry name" value="AGC_KINASE_CTER"/>
    <property type="match status" value="1"/>
</dbReference>
<keyword evidence="4 11" id="KW-0418">Kinase</keyword>
<accession>A0A165JE05</accession>
<dbReference type="SUPFAM" id="SSF56112">
    <property type="entry name" value="Protein kinase-like (PK-like)"/>
    <property type="match status" value="1"/>
</dbReference>
<keyword evidence="1 7" id="KW-0723">Serine/threonine-protein kinase</keyword>
<dbReference type="InterPro" id="IPR000719">
    <property type="entry name" value="Prot_kinase_dom"/>
</dbReference>
<evidence type="ECO:0000313" key="11">
    <source>
        <dbReference type="EMBL" id="KZV94712.1"/>
    </source>
</evidence>
<keyword evidence="5 6" id="KW-0067">ATP-binding</keyword>
<evidence type="ECO:0000256" key="5">
    <source>
        <dbReference type="ARBA" id="ARBA00022840"/>
    </source>
</evidence>
<feature type="domain" description="AGC-kinase C-terminal" evidence="10">
    <location>
        <begin position="285"/>
        <end position="349"/>
    </location>
</feature>
<dbReference type="GO" id="GO:0004703">
    <property type="term" value="F:G protein-coupled receptor kinase activity"/>
    <property type="evidence" value="ECO:0007669"/>
    <property type="project" value="TreeGrafter"/>
</dbReference>
<dbReference type="EMBL" id="KV425968">
    <property type="protein sequence ID" value="KZV94712.1"/>
    <property type="molecule type" value="Genomic_DNA"/>
</dbReference>
<evidence type="ECO:0000256" key="6">
    <source>
        <dbReference type="PROSITE-ProRule" id="PRU10141"/>
    </source>
</evidence>
<evidence type="ECO:0000256" key="1">
    <source>
        <dbReference type="ARBA" id="ARBA00022527"/>
    </source>
</evidence>
<feature type="binding site" evidence="6">
    <location>
        <position position="51"/>
    </location>
    <ligand>
        <name>ATP</name>
        <dbReference type="ChEBI" id="CHEBI:30616"/>
    </ligand>
</feature>
<proteinExistence type="inferred from homology"/>
<reference evidence="11 12" key="1">
    <citation type="journal article" date="2016" name="Mol. Biol. Evol.">
        <title>Comparative Genomics of Early-Diverging Mushroom-Forming Fungi Provides Insights into the Origins of Lignocellulose Decay Capabilities.</title>
        <authorList>
            <person name="Nagy L.G."/>
            <person name="Riley R."/>
            <person name="Tritt A."/>
            <person name="Adam C."/>
            <person name="Daum C."/>
            <person name="Floudas D."/>
            <person name="Sun H."/>
            <person name="Yadav J.S."/>
            <person name="Pangilinan J."/>
            <person name="Larsson K.H."/>
            <person name="Matsuura K."/>
            <person name="Barry K."/>
            <person name="Labutti K."/>
            <person name="Kuo R."/>
            <person name="Ohm R.A."/>
            <person name="Bhattacharya S.S."/>
            <person name="Shirouzu T."/>
            <person name="Yoshinaga Y."/>
            <person name="Martin F.M."/>
            <person name="Grigoriev I.V."/>
            <person name="Hibbett D.S."/>
        </authorList>
    </citation>
    <scope>NUCLEOTIDE SEQUENCE [LARGE SCALE GENOMIC DNA]</scope>
    <source>
        <strain evidence="11 12">HHB12029</strain>
    </source>
</reference>
<keyword evidence="2" id="KW-0808">Transferase</keyword>
<evidence type="ECO:0000256" key="2">
    <source>
        <dbReference type="ARBA" id="ARBA00022679"/>
    </source>
</evidence>
<evidence type="ECO:0000256" key="7">
    <source>
        <dbReference type="RuleBase" id="RU000304"/>
    </source>
</evidence>
<comment type="similarity">
    <text evidence="7">Belongs to the protein kinase superfamily.</text>
</comment>
<dbReference type="OrthoDB" id="354826at2759"/>
<dbReference type="SMART" id="SM00220">
    <property type="entry name" value="S_TKc"/>
    <property type="match status" value="1"/>
</dbReference>
<evidence type="ECO:0000313" key="12">
    <source>
        <dbReference type="Proteomes" id="UP000077266"/>
    </source>
</evidence>
<sequence length="349" mass="40390">MGFCCCKDEPIDLDSEVDLYHFDLHRAVGKGAFGKVRVVEHKRDGQLYALKYINKKSIIAMKAVKNTVQERRLLEEINHTFIVNMRFAFQDDENCFMVLDLMLGGDLRFHYERKLTLGEDAVRFYIAELSSAISYLHSQRIVHRDIKPDNVLLDKDGHAHLTDFNVACHIEHGKALTSVAGTVYYMAPEIIYRKGYTFTSDWWSLGVMAFELLFGRRPFRGKKSVEVMRSIMHDTPEIPEATGHMASAEAKDCIMRLIEKSPSKRLACKPKGAGLAELRAHAWFRGYDWEKLDKKAMQPPFVPDPKKLNFDFSHELDEYMAPSELLTHQKRKNRDVNKLSKEMRQLEEE</sequence>
<evidence type="ECO:0000259" key="9">
    <source>
        <dbReference type="PROSITE" id="PS50011"/>
    </source>
</evidence>
<dbReference type="InterPro" id="IPR011009">
    <property type="entry name" value="Kinase-like_dom_sf"/>
</dbReference>
<feature type="compositionally biased region" description="Basic and acidic residues" evidence="8">
    <location>
        <begin position="334"/>
        <end position="349"/>
    </location>
</feature>
<dbReference type="PROSITE" id="PS00108">
    <property type="entry name" value="PROTEIN_KINASE_ST"/>
    <property type="match status" value="1"/>
</dbReference>
<dbReference type="STRING" id="1314781.A0A165JE05"/>
<dbReference type="PROSITE" id="PS50011">
    <property type="entry name" value="PROTEIN_KINASE_DOM"/>
    <property type="match status" value="1"/>
</dbReference>
<dbReference type="InParanoid" id="A0A165JE05"/>
<feature type="region of interest" description="Disordered" evidence="8">
    <location>
        <begin position="326"/>
        <end position="349"/>
    </location>
</feature>
<keyword evidence="12" id="KW-1185">Reference proteome</keyword>
<dbReference type="Proteomes" id="UP000077266">
    <property type="component" value="Unassembled WGS sequence"/>
</dbReference>
<evidence type="ECO:0000256" key="8">
    <source>
        <dbReference type="SAM" id="MobiDB-lite"/>
    </source>
</evidence>
<dbReference type="FunFam" id="3.30.200.20:FF:000354">
    <property type="entry name" value="AGC/YANK protein kinase"/>
    <property type="match status" value="1"/>
</dbReference>
<dbReference type="Pfam" id="PF00069">
    <property type="entry name" value="Pkinase"/>
    <property type="match status" value="1"/>
</dbReference>
<evidence type="ECO:0000259" key="10">
    <source>
        <dbReference type="PROSITE" id="PS51285"/>
    </source>
</evidence>
<dbReference type="InterPro" id="IPR017441">
    <property type="entry name" value="Protein_kinase_ATP_BS"/>
</dbReference>
<dbReference type="FunFam" id="1.10.510.10:FF:000469">
    <property type="entry name" value="Serine/threonine-protein kinase 32B"/>
    <property type="match status" value="1"/>
</dbReference>
<feature type="domain" description="Protein kinase" evidence="9">
    <location>
        <begin position="22"/>
        <end position="284"/>
    </location>
</feature>
<dbReference type="InterPro" id="IPR000961">
    <property type="entry name" value="AGC-kinase_C"/>
</dbReference>
<dbReference type="GO" id="GO:0001664">
    <property type="term" value="F:G protein-coupled receptor binding"/>
    <property type="evidence" value="ECO:0007669"/>
    <property type="project" value="TreeGrafter"/>
</dbReference>
<name>A0A165JE05_EXIGL</name>
<dbReference type="PROSITE" id="PS00107">
    <property type="entry name" value="PROTEIN_KINASE_ATP"/>
    <property type="match status" value="1"/>
</dbReference>
<dbReference type="GO" id="GO:0009966">
    <property type="term" value="P:regulation of signal transduction"/>
    <property type="evidence" value="ECO:0007669"/>
    <property type="project" value="TreeGrafter"/>
</dbReference>
<dbReference type="Gene3D" id="1.10.510.10">
    <property type="entry name" value="Transferase(Phosphotransferase) domain 1"/>
    <property type="match status" value="1"/>
</dbReference>
<evidence type="ECO:0000256" key="3">
    <source>
        <dbReference type="ARBA" id="ARBA00022741"/>
    </source>
</evidence>
<gene>
    <name evidence="11" type="ORF">EXIGLDRAFT_500908</name>
</gene>
<evidence type="ECO:0000256" key="4">
    <source>
        <dbReference type="ARBA" id="ARBA00022777"/>
    </source>
</evidence>
<keyword evidence="3 6" id="KW-0547">Nucleotide-binding</keyword>
<dbReference type="Gene3D" id="3.30.200.20">
    <property type="entry name" value="Phosphorylase Kinase, domain 1"/>
    <property type="match status" value="1"/>
</dbReference>
<dbReference type="GO" id="GO:0007186">
    <property type="term" value="P:G protein-coupled receptor signaling pathway"/>
    <property type="evidence" value="ECO:0007669"/>
    <property type="project" value="TreeGrafter"/>
</dbReference>
<dbReference type="AlphaFoldDB" id="A0A165JE05"/>
<protein>
    <submittedName>
        <fullName evidence="11">Kinase-like protein</fullName>
    </submittedName>
</protein>
<dbReference type="PANTHER" id="PTHR24355:SF30">
    <property type="entry name" value="SERINE_THREONINE-PROTEIN KINASE 32B ISOFORM X1"/>
    <property type="match status" value="1"/>
</dbReference>
<dbReference type="InterPro" id="IPR008271">
    <property type="entry name" value="Ser/Thr_kinase_AS"/>
</dbReference>